<dbReference type="InterPro" id="IPR014162">
    <property type="entry name" value="CpoB_C"/>
</dbReference>
<protein>
    <submittedName>
        <fullName evidence="3">Tol-pal system protein YbgF</fullName>
    </submittedName>
</protein>
<dbReference type="PROSITE" id="PS50005">
    <property type="entry name" value="TPR"/>
    <property type="match status" value="2"/>
</dbReference>
<proteinExistence type="predicted"/>
<organism evidence="3">
    <name type="scientific">candidate division WOR-3 bacterium</name>
    <dbReference type="NCBI Taxonomy" id="2052148"/>
    <lineage>
        <taxon>Bacteria</taxon>
        <taxon>Bacteria division WOR-3</taxon>
    </lineage>
</organism>
<dbReference type="Pfam" id="PF13174">
    <property type="entry name" value="TPR_6"/>
    <property type="match status" value="3"/>
</dbReference>
<feature type="repeat" description="TPR" evidence="1">
    <location>
        <begin position="139"/>
        <end position="172"/>
    </location>
</feature>
<dbReference type="InterPro" id="IPR011990">
    <property type="entry name" value="TPR-like_helical_dom_sf"/>
</dbReference>
<dbReference type="Gene3D" id="1.25.40.10">
    <property type="entry name" value="Tetratricopeptide repeat domain"/>
    <property type="match status" value="1"/>
</dbReference>
<feature type="coiled-coil region" evidence="2">
    <location>
        <begin position="56"/>
        <end position="83"/>
    </location>
</feature>
<accession>A0A7C4YH58</accession>
<dbReference type="AlphaFoldDB" id="A0A7C4YH58"/>
<keyword evidence="2" id="KW-0175">Coiled coil</keyword>
<comment type="caution">
    <text evidence="3">The sequence shown here is derived from an EMBL/GenBank/DDBJ whole genome shotgun (WGS) entry which is preliminary data.</text>
</comment>
<dbReference type="InterPro" id="IPR019734">
    <property type="entry name" value="TPR_rpt"/>
</dbReference>
<dbReference type="SMART" id="SM00028">
    <property type="entry name" value="TPR"/>
    <property type="match status" value="3"/>
</dbReference>
<reference evidence="3" key="1">
    <citation type="journal article" date="2020" name="mSystems">
        <title>Genome- and Community-Level Interaction Insights into Carbon Utilization and Element Cycling Functions of Hydrothermarchaeota in Hydrothermal Sediment.</title>
        <authorList>
            <person name="Zhou Z."/>
            <person name="Liu Y."/>
            <person name="Xu W."/>
            <person name="Pan J."/>
            <person name="Luo Z.H."/>
            <person name="Li M."/>
        </authorList>
    </citation>
    <scope>NUCLEOTIDE SEQUENCE [LARGE SCALE GENOMIC DNA]</scope>
    <source>
        <strain evidence="3">SpSt-780</strain>
    </source>
</reference>
<dbReference type="PROSITE" id="PS51257">
    <property type="entry name" value="PROKAR_LIPOPROTEIN"/>
    <property type="match status" value="1"/>
</dbReference>
<evidence type="ECO:0000313" key="3">
    <source>
        <dbReference type="EMBL" id="HGW91069.1"/>
    </source>
</evidence>
<dbReference type="NCBIfam" id="TIGR02795">
    <property type="entry name" value="tol_pal_ybgF"/>
    <property type="match status" value="1"/>
</dbReference>
<keyword evidence="1" id="KW-0802">TPR repeat</keyword>
<dbReference type="SUPFAM" id="SSF48452">
    <property type="entry name" value="TPR-like"/>
    <property type="match status" value="1"/>
</dbReference>
<sequence length="220" mass="25666">MLLNKGFFLIVIILSAGCFNKSRIRNYNWELDSLRYYTLKMDSILTSLRKDIKNLSVDMNIRMDEINEKIDKLNERMKEEEDFISGRIGSYKEKEDVIPNEEKTIYDAAYMNYVRGNYNDALKGFDDFIKKFPESKLSENALLLLGESYLSLGKRQDAIDKFLELIKRYPNGKKVPTALFKIGIIYESANDMKNAKFYFEKVIIEYPDSPEASLAKSHLK</sequence>
<gene>
    <name evidence="3" type="primary">ybgF</name>
    <name evidence="3" type="ORF">ENV67_00825</name>
</gene>
<evidence type="ECO:0000256" key="1">
    <source>
        <dbReference type="PROSITE-ProRule" id="PRU00339"/>
    </source>
</evidence>
<feature type="repeat" description="TPR" evidence="1">
    <location>
        <begin position="176"/>
        <end position="209"/>
    </location>
</feature>
<name>A0A7C4YH58_UNCW3</name>
<dbReference type="EMBL" id="DTHG01000008">
    <property type="protein sequence ID" value="HGW91069.1"/>
    <property type="molecule type" value="Genomic_DNA"/>
</dbReference>
<evidence type="ECO:0000256" key="2">
    <source>
        <dbReference type="SAM" id="Coils"/>
    </source>
</evidence>